<dbReference type="InterPro" id="IPR018060">
    <property type="entry name" value="HTH_AraC"/>
</dbReference>
<dbReference type="PROSITE" id="PS50109">
    <property type="entry name" value="HIS_KIN"/>
    <property type="match status" value="1"/>
</dbReference>
<dbReference type="Gene3D" id="2.130.10.10">
    <property type="entry name" value="YVTN repeat-like/Quinoprotein amine dehydrogenase"/>
    <property type="match status" value="3"/>
</dbReference>
<dbReference type="InterPro" id="IPR001789">
    <property type="entry name" value="Sig_transdc_resp-reg_receiver"/>
</dbReference>
<dbReference type="SMART" id="SM00448">
    <property type="entry name" value="REC"/>
    <property type="match status" value="1"/>
</dbReference>
<dbReference type="SUPFAM" id="SSF52172">
    <property type="entry name" value="CheY-like"/>
    <property type="match status" value="1"/>
</dbReference>
<dbReference type="CDD" id="cd00082">
    <property type="entry name" value="HisKA"/>
    <property type="match status" value="1"/>
</dbReference>
<evidence type="ECO:0000256" key="3">
    <source>
        <dbReference type="ARBA" id="ARBA00022553"/>
    </source>
</evidence>
<dbReference type="InterPro" id="IPR013783">
    <property type="entry name" value="Ig-like_fold"/>
</dbReference>
<evidence type="ECO:0000256" key="7">
    <source>
        <dbReference type="PROSITE-ProRule" id="PRU00169"/>
    </source>
</evidence>
<organism evidence="11 12">
    <name type="scientific">Parapedobacter deserti</name>
    <dbReference type="NCBI Taxonomy" id="1912957"/>
    <lineage>
        <taxon>Bacteria</taxon>
        <taxon>Pseudomonadati</taxon>
        <taxon>Bacteroidota</taxon>
        <taxon>Sphingobacteriia</taxon>
        <taxon>Sphingobacteriales</taxon>
        <taxon>Sphingobacteriaceae</taxon>
        <taxon>Parapedobacter</taxon>
    </lineage>
</organism>
<dbReference type="InterPro" id="IPR015943">
    <property type="entry name" value="WD40/YVTN_repeat-like_dom_sf"/>
</dbReference>
<dbReference type="PROSITE" id="PS50110">
    <property type="entry name" value="RESPONSE_REGULATORY"/>
    <property type="match status" value="1"/>
</dbReference>
<dbReference type="EC" id="2.7.13.3" evidence="2"/>
<dbReference type="SMART" id="SM00387">
    <property type="entry name" value="HATPase_c"/>
    <property type="match status" value="1"/>
</dbReference>
<dbReference type="Proteomes" id="UP001595526">
    <property type="component" value="Unassembled WGS sequence"/>
</dbReference>
<protein>
    <recommendedName>
        <fullName evidence="2">histidine kinase</fullName>
        <ecNumber evidence="2">2.7.13.3</ecNumber>
    </recommendedName>
</protein>
<comment type="catalytic activity">
    <reaction evidence="1">
        <text>ATP + protein L-histidine = ADP + protein N-phospho-L-histidine.</text>
        <dbReference type="EC" id="2.7.13.3"/>
    </reaction>
</comment>
<dbReference type="InterPro" id="IPR009057">
    <property type="entry name" value="Homeodomain-like_sf"/>
</dbReference>
<sequence length="1360" mass="155042">MSKMTQTTRQFANTLLRFTLWIWVLCFWHGRTSGQQSIWRHYGALTEQKWLPNYAIKDIFQDRDGRIWVATSAGLYKHNINNTAHYDITRYTKDKYLNNELFSICGLSDRSILVGTQSGIGRFLVDSNTISLVGNRDQVVNQIIQSGNDAILYITDHRNVYHLKLASDGQSYQGEAILKRGPQANLRVKTVATLANGQYLIGGADGLWILGHGTLHATPIKGSVTALYTEGDTAWIGTAFDGIYRCTVVAGGFATVGRHIPKDSAGKIESIQEIKAFNHEGLLFATTKRLFFVQKENFPASGSIQRKTLFEQHAIHRIFVDNTKTVWIGSRNGLFTLSPQRLLTRFASFDNGPYQQEAVNDMLWLTEDSLLLANSSGIARLDTRSHQITPLKTPFREVKLLRKTKNGRLLVVANNRVYQTDVHRLHQPVDTGRKIAMRGVNDVVEIGDGEYWFSHWRQKIIRMHDGPPDAKLDPVYEQIIRSFSSNVHIYVLEIDSKNNLWVGTRGEGLLRINLTNHSIKKFSRNDHFPDQILSIKEDSRGRLWVGSRDKGLLLYRPETDDFQLFDHRYGLPSNTVCAIQESADGKLWLSTLNGIARLSEGRIWSFRAYNKESGIFNAEFSFNVTARGSNNTVYFGSANGIYQFAGLPKSYQEVPLAWTNIDLIDGNKQQAKRTSSDNFSTKMLQKVEESGAIVLQHHQNSLQIGFAKLDYAVPEQHIYMYRLLGYDTTWTVKQGGNSVVRYVNLPPRDYVFQVMTTDSDDSWQHSPKSITLTIKPAFWQTDLAHVLYALVLGGLILACYKIVLRWKSINRKLKAEMESVKLFDRKMVHYTDLSHEIKNRLTLMLGPLEDALKNKKVNFQMLTRLYDQGQRLERLSDQIMDIRKSGSGDFLLTVEEEDISALVSKIVEDARPLALVKDINIMFETADQHVAGWCDAEIVEIIITNILNNAIKYCRPGDTVKVALDVQYGADDERFDAMVVRGDYLVCMVSDTGIGIPEADILKVTQPYYRSQEKQLRKEISGKGIGLDLVARLVKKHRGHFEIKSRQNEFTTVAFYLPIDKLAFTAQERRPDLKSQPIVIAERNLKETSELIFPDVPYKKRIVKQLPGKEFKLLIVDDDPDLLAYLEELLSADFTVYTASSGVLALQLIEEQAIHLIICDLDMPDMNGLTLCGIVKRNADYEKIPFLLLTGKGSEAQKLVAFEHGVDDFVEKPFRSELLTWRVKSLLKNAERQVKLRTVIVPEPQAVVHETVTERFIQEVVDTIERHIDKDYLNVDFLADELCMSRATFYRKMEEMFNEPPSSFIKKYRLKKAIMYLQSGSYTLKQVSDKSGFSNPRYFSKCFKTEFGVLPSEYNRAERT</sequence>
<name>A0ABV7JU83_9SPHI</name>
<dbReference type="Pfam" id="PF02518">
    <property type="entry name" value="HATPase_c"/>
    <property type="match status" value="1"/>
</dbReference>
<feature type="domain" description="HTH araC/xylS-type" evidence="8">
    <location>
        <begin position="1258"/>
        <end position="1357"/>
    </location>
</feature>
<dbReference type="Gene3D" id="3.40.50.2300">
    <property type="match status" value="1"/>
</dbReference>
<dbReference type="Pfam" id="PF07495">
    <property type="entry name" value="Y_Y_Y"/>
    <property type="match status" value="1"/>
</dbReference>
<evidence type="ECO:0000256" key="2">
    <source>
        <dbReference type="ARBA" id="ARBA00012438"/>
    </source>
</evidence>
<dbReference type="InterPro" id="IPR011123">
    <property type="entry name" value="Y_Y_Y"/>
</dbReference>
<keyword evidence="4" id="KW-0805">Transcription regulation</keyword>
<evidence type="ECO:0000259" key="9">
    <source>
        <dbReference type="PROSITE" id="PS50109"/>
    </source>
</evidence>
<accession>A0ABV7JU83</accession>
<evidence type="ECO:0000256" key="5">
    <source>
        <dbReference type="ARBA" id="ARBA00023125"/>
    </source>
</evidence>
<dbReference type="InterPro" id="IPR011006">
    <property type="entry name" value="CheY-like_superfamily"/>
</dbReference>
<dbReference type="InterPro" id="IPR004358">
    <property type="entry name" value="Sig_transdc_His_kin-like_C"/>
</dbReference>
<dbReference type="PANTHER" id="PTHR43547">
    <property type="entry name" value="TWO-COMPONENT HISTIDINE KINASE"/>
    <property type="match status" value="1"/>
</dbReference>
<dbReference type="InterPro" id="IPR018062">
    <property type="entry name" value="HTH_AraC-typ_CS"/>
</dbReference>
<evidence type="ECO:0000256" key="1">
    <source>
        <dbReference type="ARBA" id="ARBA00000085"/>
    </source>
</evidence>
<evidence type="ECO:0000313" key="11">
    <source>
        <dbReference type="EMBL" id="MFC3199823.1"/>
    </source>
</evidence>
<dbReference type="InterPro" id="IPR003661">
    <property type="entry name" value="HisK_dim/P_dom"/>
</dbReference>
<dbReference type="CDD" id="cd17574">
    <property type="entry name" value="REC_OmpR"/>
    <property type="match status" value="1"/>
</dbReference>
<keyword evidence="5" id="KW-0238">DNA-binding</keyword>
<proteinExistence type="predicted"/>
<dbReference type="Pfam" id="PF12833">
    <property type="entry name" value="HTH_18"/>
    <property type="match status" value="1"/>
</dbReference>
<dbReference type="Pfam" id="PF00072">
    <property type="entry name" value="Response_reg"/>
    <property type="match status" value="1"/>
</dbReference>
<gene>
    <name evidence="11" type="ORF">ACFOET_19550</name>
</gene>
<dbReference type="SUPFAM" id="SSF55874">
    <property type="entry name" value="ATPase domain of HSP90 chaperone/DNA topoisomerase II/histidine kinase"/>
    <property type="match status" value="1"/>
</dbReference>
<dbReference type="PROSITE" id="PS00041">
    <property type="entry name" value="HTH_ARAC_FAMILY_1"/>
    <property type="match status" value="1"/>
</dbReference>
<dbReference type="Gene3D" id="3.30.565.10">
    <property type="entry name" value="Histidine kinase-like ATPase, C-terminal domain"/>
    <property type="match status" value="1"/>
</dbReference>
<keyword evidence="3 7" id="KW-0597">Phosphoprotein</keyword>
<evidence type="ECO:0000256" key="4">
    <source>
        <dbReference type="ARBA" id="ARBA00023015"/>
    </source>
</evidence>
<dbReference type="InterPro" id="IPR005467">
    <property type="entry name" value="His_kinase_dom"/>
</dbReference>
<dbReference type="InterPro" id="IPR036890">
    <property type="entry name" value="HATPase_C_sf"/>
</dbReference>
<dbReference type="PRINTS" id="PR00344">
    <property type="entry name" value="BCTRLSENSOR"/>
</dbReference>
<dbReference type="InterPro" id="IPR003594">
    <property type="entry name" value="HATPase_dom"/>
</dbReference>
<feature type="domain" description="Response regulatory" evidence="10">
    <location>
        <begin position="1112"/>
        <end position="1227"/>
    </location>
</feature>
<dbReference type="SUPFAM" id="SSF63829">
    <property type="entry name" value="Calcium-dependent phosphotriesterase"/>
    <property type="match status" value="2"/>
</dbReference>
<dbReference type="SUPFAM" id="SSF47384">
    <property type="entry name" value="Homodimeric domain of signal transducing histidine kinase"/>
    <property type="match status" value="1"/>
</dbReference>
<reference evidence="12" key="1">
    <citation type="journal article" date="2019" name="Int. J. Syst. Evol. Microbiol.">
        <title>The Global Catalogue of Microorganisms (GCM) 10K type strain sequencing project: providing services to taxonomists for standard genome sequencing and annotation.</title>
        <authorList>
            <consortium name="The Broad Institute Genomics Platform"/>
            <consortium name="The Broad Institute Genome Sequencing Center for Infectious Disease"/>
            <person name="Wu L."/>
            <person name="Ma J."/>
        </authorList>
    </citation>
    <scope>NUCLEOTIDE SEQUENCE [LARGE SCALE GENOMIC DNA]</scope>
    <source>
        <strain evidence="12">KCTC 52416</strain>
    </source>
</reference>
<dbReference type="InterPro" id="IPR036097">
    <property type="entry name" value="HisK_dim/P_sf"/>
</dbReference>
<evidence type="ECO:0000259" key="8">
    <source>
        <dbReference type="PROSITE" id="PS01124"/>
    </source>
</evidence>
<dbReference type="SMART" id="SM00342">
    <property type="entry name" value="HTH_ARAC"/>
    <property type="match status" value="1"/>
</dbReference>
<keyword evidence="12" id="KW-1185">Reference proteome</keyword>
<dbReference type="PANTHER" id="PTHR43547:SF2">
    <property type="entry name" value="HYBRID SIGNAL TRANSDUCTION HISTIDINE KINASE C"/>
    <property type="match status" value="1"/>
</dbReference>
<evidence type="ECO:0000256" key="6">
    <source>
        <dbReference type="ARBA" id="ARBA00023163"/>
    </source>
</evidence>
<dbReference type="Gene3D" id="1.10.10.60">
    <property type="entry name" value="Homeodomain-like"/>
    <property type="match status" value="1"/>
</dbReference>
<dbReference type="Pfam" id="PF07494">
    <property type="entry name" value="Reg_prop"/>
    <property type="match status" value="3"/>
</dbReference>
<keyword evidence="6" id="KW-0804">Transcription</keyword>
<dbReference type="PROSITE" id="PS01124">
    <property type="entry name" value="HTH_ARAC_FAMILY_2"/>
    <property type="match status" value="1"/>
</dbReference>
<feature type="modified residue" description="4-aspartylphosphate" evidence="7">
    <location>
        <position position="1160"/>
    </location>
</feature>
<dbReference type="InterPro" id="IPR011110">
    <property type="entry name" value="Reg_prop"/>
</dbReference>
<dbReference type="EMBL" id="JBHRTA010000061">
    <property type="protein sequence ID" value="MFC3199823.1"/>
    <property type="molecule type" value="Genomic_DNA"/>
</dbReference>
<dbReference type="Gene3D" id="2.60.40.10">
    <property type="entry name" value="Immunoglobulins"/>
    <property type="match status" value="1"/>
</dbReference>
<feature type="domain" description="Histidine kinase" evidence="9">
    <location>
        <begin position="832"/>
        <end position="1061"/>
    </location>
</feature>
<evidence type="ECO:0000259" key="10">
    <source>
        <dbReference type="PROSITE" id="PS50110"/>
    </source>
</evidence>
<dbReference type="SUPFAM" id="SSF46689">
    <property type="entry name" value="Homeodomain-like"/>
    <property type="match status" value="1"/>
</dbReference>
<comment type="caution">
    <text evidence="11">The sequence shown here is derived from an EMBL/GenBank/DDBJ whole genome shotgun (WGS) entry which is preliminary data.</text>
</comment>
<evidence type="ECO:0000313" key="12">
    <source>
        <dbReference type="Proteomes" id="UP001595526"/>
    </source>
</evidence>